<dbReference type="AlphaFoldDB" id="A0A7W3TZN9"/>
<dbReference type="NCBIfam" id="TIGR03713">
    <property type="entry name" value="acc_sec_asp1"/>
    <property type="match status" value="1"/>
</dbReference>
<evidence type="ECO:0000313" key="1">
    <source>
        <dbReference type="EMBL" id="MBB1063795.1"/>
    </source>
</evidence>
<sequence>MDYLVPAWHDLKEDWATTVPKIAFDDATSHMQLLQNTHNKVGLVITDYQPQLMTKINEMALAPARIFAVFDYLQGIDHLAGRVISIRDLTWPDDISFNYTAFRVYAIRKDKVYAKVTLDNQGKILTVQYYDQQGQVNRILDVDSRGFISRERQLKNQQTIVNVYYDEQGHWRLKHFLQNDEVEINSALPQFTKHLHYSQMTDLISEIVENHFLAYLHKEDNLIVTMDDQSTVKNEIFAKLRPVYSVSSWHPFQKTLQALRSEANQGIFVDSEETSAMLKKNYMVAIQTGVIPLFPSQFKLGHSQQILQQRIGVFVENVDPDLLRPIIELIYQRLLKNPKGEALYMFAYTTEKEQLANQMIEELKAAHPGEFKLKPEKPMLKRVIPDEKEETPELEIRVHRWTNNNDMMRALDKIRLVIDWGERPDSFLQMATINVGIPQIRQAETAAIINKKNGFVCESILQLPIALSYYIDSLKNWNTALTYDVQMLNQYSEENMLKVWQQVTAK</sequence>
<evidence type="ECO:0000313" key="3">
    <source>
        <dbReference type="Proteomes" id="UP000518255"/>
    </source>
</evidence>
<comment type="caution">
    <text evidence="2">The sequence shown here is derived from an EMBL/GenBank/DDBJ whole genome shotgun (WGS) entry which is preliminary data.</text>
</comment>
<dbReference type="RefSeq" id="WP_182581138.1">
    <property type="nucleotide sequence ID" value="NZ_JACIUY010000057.1"/>
</dbReference>
<dbReference type="Proteomes" id="UP000544052">
    <property type="component" value="Unassembled WGS sequence"/>
</dbReference>
<proteinExistence type="predicted"/>
<accession>A0A7W3TZN9</accession>
<keyword evidence="4" id="KW-1185">Reference proteome</keyword>
<organism evidence="2 3">
    <name type="scientific">Limosilactobacillus fastidiosus</name>
    <dbReference type="NCBI Taxonomy" id="2759855"/>
    <lineage>
        <taxon>Bacteria</taxon>
        <taxon>Bacillati</taxon>
        <taxon>Bacillota</taxon>
        <taxon>Bacilli</taxon>
        <taxon>Lactobacillales</taxon>
        <taxon>Lactobacillaceae</taxon>
        <taxon>Limosilactobacillus</taxon>
    </lineage>
</organism>
<dbReference type="GO" id="GO:0015031">
    <property type="term" value="P:protein transport"/>
    <property type="evidence" value="ECO:0007669"/>
    <property type="project" value="InterPro"/>
</dbReference>
<dbReference type="EMBL" id="JACIUZ010000044">
    <property type="protein sequence ID" value="MBB1063795.1"/>
    <property type="molecule type" value="Genomic_DNA"/>
</dbReference>
<name>A0A7W3TZN9_9LACO</name>
<reference evidence="3 4" key="1">
    <citation type="submission" date="2020-07" db="EMBL/GenBank/DDBJ databases">
        <title>Description of Limosilactobacillus balticus sp. nov., Limosilactobacillus agrestis sp. nov., Limosilactobacillus albertensis sp. nov., Limosilactobacillus rudii sp. nov., Limosilactobacillus fastidiosus sp. nov., five novel Limosilactobacillus species isolated from the vertebrate gastrointestinal tract, and proposal of 6 subspecies of Limosilactobacillus reuteri adapted to the gastrointestinal tract of specific vertebrate hosts.</title>
        <authorList>
            <person name="Li F."/>
            <person name="Cheng C."/>
            <person name="Zheng J."/>
            <person name="Quevedo R.M."/>
            <person name="Li J."/>
            <person name="Roos S."/>
            <person name="Gaenzle M.G."/>
            <person name="Walter J."/>
        </authorList>
    </citation>
    <scope>NUCLEOTIDE SEQUENCE [LARGE SCALE GENOMIC DNA]</scope>
    <source>
        <strain evidence="2 3">WF-MA3-C</strain>
        <strain evidence="1 4">WF-MO7-1</strain>
    </source>
</reference>
<evidence type="ECO:0000313" key="4">
    <source>
        <dbReference type="Proteomes" id="UP000544052"/>
    </source>
</evidence>
<dbReference type="Pfam" id="PF16993">
    <property type="entry name" value="Asp1"/>
    <property type="match status" value="1"/>
</dbReference>
<gene>
    <name evidence="2" type="primary">asp1</name>
    <name evidence="2" type="ORF">H5R63_05610</name>
    <name evidence="1" type="ORF">H5R64_08500</name>
</gene>
<dbReference type="EMBL" id="JACIUY010000057">
    <property type="protein sequence ID" value="MBB1086258.1"/>
    <property type="molecule type" value="Genomic_DNA"/>
</dbReference>
<protein>
    <submittedName>
        <fullName evidence="2">Accessory Sec system protein Asp1</fullName>
    </submittedName>
</protein>
<dbReference type="Proteomes" id="UP000518255">
    <property type="component" value="Unassembled WGS sequence"/>
</dbReference>
<evidence type="ECO:0000313" key="2">
    <source>
        <dbReference type="EMBL" id="MBB1086258.1"/>
    </source>
</evidence>
<dbReference type="InterPro" id="IPR022372">
    <property type="entry name" value="Accessory_SS_Asp1"/>
</dbReference>